<reference evidence="1 2" key="1">
    <citation type="submission" date="2020-09" db="EMBL/GenBank/DDBJ databases">
        <title>Paenibacillus sp. strain PR3 16S rRNA gene Genome sequencing and assembly.</title>
        <authorList>
            <person name="Kim J."/>
        </authorList>
    </citation>
    <scope>NUCLEOTIDE SEQUENCE [LARGE SCALE GENOMIC DNA]</scope>
    <source>
        <strain evidence="1 2">PR3</strain>
    </source>
</reference>
<dbReference type="EMBL" id="JACXZA010000006">
    <property type="protein sequence ID" value="MBD3921515.1"/>
    <property type="molecule type" value="Genomic_DNA"/>
</dbReference>
<gene>
    <name evidence="1" type="ORF">H8B09_22295</name>
</gene>
<comment type="caution">
    <text evidence="1">The sequence shown here is derived from an EMBL/GenBank/DDBJ whole genome shotgun (WGS) entry which is preliminary data.</text>
</comment>
<dbReference type="Pfam" id="PF14305">
    <property type="entry name" value="ATPgrasp_TupA"/>
    <property type="match status" value="1"/>
</dbReference>
<dbReference type="InterPro" id="IPR029465">
    <property type="entry name" value="ATPgrasp_TupA"/>
</dbReference>
<sequence length="264" mass="31462">MGKKLNLNDPQTFNEKLQWLKLYDRNPLYTRLVDKYEVRKYIAETIGEQYLIPLLGVWNSFDEIDFERLPNQFVLKCTHDSGGLVICKDKSKLDLKQARRKINHCIKKNYFYNTREWPYKNVKPRIIAEQFIKDDIDDDLKDYKLICFNGEVKCTFVCTNRHTGAGLHMTFYDNDWRVMPFERHYPKESVPIRRPAHFEKMKEIAEQLSSRMALVRIDFYEVKGKLYFGEVTFYPGSGFEEFTPDSYDYLLGSWINLSKVHQTT</sequence>
<accession>A0ABR8MZY0</accession>
<evidence type="ECO:0000313" key="2">
    <source>
        <dbReference type="Proteomes" id="UP000609346"/>
    </source>
</evidence>
<keyword evidence="2" id="KW-1185">Reference proteome</keyword>
<dbReference type="Proteomes" id="UP000609346">
    <property type="component" value="Unassembled WGS sequence"/>
</dbReference>
<dbReference type="GO" id="GO:0016740">
    <property type="term" value="F:transferase activity"/>
    <property type="evidence" value="ECO:0007669"/>
    <property type="project" value="UniProtKB-KW"/>
</dbReference>
<organism evidence="1 2">
    <name type="scientific">Paenibacillus terricola</name>
    <dbReference type="NCBI Taxonomy" id="2763503"/>
    <lineage>
        <taxon>Bacteria</taxon>
        <taxon>Bacillati</taxon>
        <taxon>Bacillota</taxon>
        <taxon>Bacilli</taxon>
        <taxon>Bacillales</taxon>
        <taxon>Paenibacillaceae</taxon>
        <taxon>Paenibacillus</taxon>
    </lineage>
</organism>
<proteinExistence type="predicted"/>
<name>A0ABR8MZY0_9BACL</name>
<dbReference type="SUPFAM" id="SSF56059">
    <property type="entry name" value="Glutathione synthetase ATP-binding domain-like"/>
    <property type="match status" value="1"/>
</dbReference>
<protein>
    <submittedName>
        <fullName evidence="1">Glycosyl transferase</fullName>
    </submittedName>
</protein>
<keyword evidence="1" id="KW-0808">Transferase</keyword>
<evidence type="ECO:0000313" key="1">
    <source>
        <dbReference type="EMBL" id="MBD3921515.1"/>
    </source>
</evidence>